<evidence type="ECO:0000313" key="3">
    <source>
        <dbReference type="Proteomes" id="UP001460270"/>
    </source>
</evidence>
<name>A0AAW0MSP4_9GOBI</name>
<dbReference type="AlphaFoldDB" id="A0AAW0MSP4"/>
<proteinExistence type="predicted"/>
<keyword evidence="3" id="KW-1185">Reference proteome</keyword>
<feature type="compositionally biased region" description="Polar residues" evidence="1">
    <location>
        <begin position="43"/>
        <end position="55"/>
    </location>
</feature>
<gene>
    <name evidence="2" type="ORF">WMY93_028351</name>
</gene>
<reference evidence="3" key="1">
    <citation type="submission" date="2024-04" db="EMBL/GenBank/DDBJ databases">
        <title>Salinicola lusitanus LLJ914,a marine bacterium isolated from the Okinawa Trough.</title>
        <authorList>
            <person name="Li J."/>
        </authorList>
    </citation>
    <scope>NUCLEOTIDE SEQUENCE [LARGE SCALE GENOMIC DNA]</scope>
</reference>
<evidence type="ECO:0000313" key="2">
    <source>
        <dbReference type="EMBL" id="KAK7882177.1"/>
    </source>
</evidence>
<accession>A0AAW0MSP4</accession>
<comment type="caution">
    <text evidence="2">The sequence shown here is derived from an EMBL/GenBank/DDBJ whole genome shotgun (WGS) entry which is preliminary data.</text>
</comment>
<organism evidence="2 3">
    <name type="scientific">Mugilogobius chulae</name>
    <name type="common">yellowstripe goby</name>
    <dbReference type="NCBI Taxonomy" id="88201"/>
    <lineage>
        <taxon>Eukaryota</taxon>
        <taxon>Metazoa</taxon>
        <taxon>Chordata</taxon>
        <taxon>Craniata</taxon>
        <taxon>Vertebrata</taxon>
        <taxon>Euteleostomi</taxon>
        <taxon>Actinopterygii</taxon>
        <taxon>Neopterygii</taxon>
        <taxon>Teleostei</taxon>
        <taxon>Neoteleostei</taxon>
        <taxon>Acanthomorphata</taxon>
        <taxon>Gobiaria</taxon>
        <taxon>Gobiiformes</taxon>
        <taxon>Gobioidei</taxon>
        <taxon>Gobiidae</taxon>
        <taxon>Gobionellinae</taxon>
        <taxon>Mugilogobius</taxon>
    </lineage>
</organism>
<protein>
    <submittedName>
        <fullName evidence="2">Uncharacterized protein</fullName>
    </submittedName>
</protein>
<dbReference type="EMBL" id="JBBPFD010000021">
    <property type="protein sequence ID" value="KAK7882177.1"/>
    <property type="molecule type" value="Genomic_DNA"/>
</dbReference>
<sequence length="118" mass="13396">MSTVTVLQLQFEFVSQNSSDCCRLHQETTWKQHWRNNYKLSVTKQQDPMESNTDWLTDHGGSHGKVLDQSETHYGHTEKVPIPISEDMEAVMKRASPESEAHRSIMHSAPSVSAVPMS</sequence>
<evidence type="ECO:0000256" key="1">
    <source>
        <dbReference type="SAM" id="MobiDB-lite"/>
    </source>
</evidence>
<dbReference type="Proteomes" id="UP001460270">
    <property type="component" value="Unassembled WGS sequence"/>
</dbReference>
<feature type="compositionally biased region" description="Basic and acidic residues" evidence="1">
    <location>
        <begin position="56"/>
        <end position="79"/>
    </location>
</feature>
<feature type="region of interest" description="Disordered" evidence="1">
    <location>
        <begin position="43"/>
        <end position="118"/>
    </location>
</feature>
<feature type="compositionally biased region" description="Basic and acidic residues" evidence="1">
    <location>
        <begin position="90"/>
        <end position="103"/>
    </location>
</feature>